<dbReference type="RefSeq" id="WP_207178155.1">
    <property type="nucleotide sequence ID" value="NZ_AP024480.1"/>
</dbReference>
<protein>
    <submittedName>
        <fullName evidence="1">Uncharacterized protein</fullName>
    </submittedName>
</protein>
<evidence type="ECO:0000313" key="1">
    <source>
        <dbReference type="EMBL" id="BCS81406.1"/>
    </source>
</evidence>
<organism evidence="1 2">
    <name type="scientific">Caldicellulosiruptor diazotrophicus</name>
    <dbReference type="NCBI Taxonomy" id="2806205"/>
    <lineage>
        <taxon>Bacteria</taxon>
        <taxon>Bacillati</taxon>
        <taxon>Bacillota</taxon>
        <taxon>Bacillota incertae sedis</taxon>
        <taxon>Caldicellulosiruptorales</taxon>
        <taxon>Caldicellulosiruptoraceae</taxon>
        <taxon>Caldicellulosiruptor</taxon>
    </lineage>
</organism>
<dbReference type="EMBL" id="AP024480">
    <property type="protein sequence ID" value="BCS81406.1"/>
    <property type="molecule type" value="Genomic_DNA"/>
</dbReference>
<sequence>MIVGEIIDISFTHLICEAKDLNNIPTPGRFIKFNLDDYTVVGCVTRYDIGSISEGGYPRALWKSQEEIRKQYPQIDQILKGYFKCVVLGYIVDGKFVGCLPDKSIRLHSLVELATQKEILLATQNSLFLNSVLKAKDVDIIEVIPWMLFFAYLARGKDYYYIEQMGKSLNAYLKYDLNLLEPIIERLENLIMTVQEG</sequence>
<reference evidence="1 2" key="1">
    <citation type="submission" date="2021-02" db="EMBL/GenBank/DDBJ databases">
        <title>Nitrogen-fixing ability and nitrogen fixation related genes of thermophilic fermentative bacteria in the genus Caldicellulosiruptor.</title>
        <authorList>
            <person name="Chen Y."/>
            <person name="Nishihara A."/>
            <person name="Haruta S."/>
        </authorList>
    </citation>
    <scope>NUCLEOTIDE SEQUENCE [LARGE SCALE GENOMIC DNA]</scope>
    <source>
        <strain evidence="1 2">YA01</strain>
    </source>
</reference>
<gene>
    <name evidence="1" type="ORF">CaldiYA01_13660</name>
</gene>
<name>A0ABM7NMQ2_9FIRM</name>
<dbReference type="Proteomes" id="UP000663623">
    <property type="component" value="Chromosome"/>
</dbReference>
<evidence type="ECO:0000313" key="2">
    <source>
        <dbReference type="Proteomes" id="UP000663623"/>
    </source>
</evidence>
<proteinExistence type="predicted"/>
<keyword evidence="2" id="KW-1185">Reference proteome</keyword>
<accession>A0ABM7NMQ2</accession>